<evidence type="ECO:0000256" key="1">
    <source>
        <dbReference type="SAM" id="Coils"/>
    </source>
</evidence>
<evidence type="ECO:0000313" key="5">
    <source>
        <dbReference type="Proteomes" id="UP000184356"/>
    </source>
</evidence>
<evidence type="ECO:0000313" key="4">
    <source>
        <dbReference type="EMBL" id="OJJ63117.1"/>
    </source>
</evidence>
<keyword evidence="1" id="KW-0175">Coiled coil</keyword>
<dbReference type="Pfam" id="PF15460">
    <property type="entry name" value="SAS4"/>
    <property type="match status" value="1"/>
</dbReference>
<dbReference type="PANTHER" id="PTHR38422">
    <property type="entry name" value="SOMETHING ABOUT SILENCING PROTEIN 4"/>
    <property type="match status" value="1"/>
</dbReference>
<reference evidence="5" key="1">
    <citation type="journal article" date="2017" name="Genome Biol.">
        <title>Comparative genomics reveals high biological diversity and specific adaptations in the industrially and medically important fungal genus Aspergillus.</title>
        <authorList>
            <person name="de Vries R.P."/>
            <person name="Riley R."/>
            <person name="Wiebenga A."/>
            <person name="Aguilar-Osorio G."/>
            <person name="Amillis S."/>
            <person name="Uchima C.A."/>
            <person name="Anderluh G."/>
            <person name="Asadollahi M."/>
            <person name="Askin M."/>
            <person name="Barry K."/>
            <person name="Battaglia E."/>
            <person name="Bayram O."/>
            <person name="Benocci T."/>
            <person name="Braus-Stromeyer S.A."/>
            <person name="Caldana C."/>
            <person name="Canovas D."/>
            <person name="Cerqueira G.C."/>
            <person name="Chen F."/>
            <person name="Chen W."/>
            <person name="Choi C."/>
            <person name="Clum A."/>
            <person name="Dos Santos R.A."/>
            <person name="Damasio A.R."/>
            <person name="Diallinas G."/>
            <person name="Emri T."/>
            <person name="Fekete E."/>
            <person name="Flipphi M."/>
            <person name="Freyberg S."/>
            <person name="Gallo A."/>
            <person name="Gournas C."/>
            <person name="Habgood R."/>
            <person name="Hainaut M."/>
            <person name="Harispe M.L."/>
            <person name="Henrissat B."/>
            <person name="Hilden K.S."/>
            <person name="Hope R."/>
            <person name="Hossain A."/>
            <person name="Karabika E."/>
            <person name="Karaffa L."/>
            <person name="Karanyi Z."/>
            <person name="Krasevec N."/>
            <person name="Kuo A."/>
            <person name="Kusch H."/>
            <person name="LaButti K."/>
            <person name="Lagendijk E.L."/>
            <person name="Lapidus A."/>
            <person name="Levasseur A."/>
            <person name="Lindquist E."/>
            <person name="Lipzen A."/>
            <person name="Logrieco A.F."/>
            <person name="MacCabe A."/>
            <person name="Maekelae M.R."/>
            <person name="Malavazi I."/>
            <person name="Melin P."/>
            <person name="Meyer V."/>
            <person name="Mielnichuk N."/>
            <person name="Miskei M."/>
            <person name="Molnar A.P."/>
            <person name="Mule G."/>
            <person name="Ngan C.Y."/>
            <person name="Orejas M."/>
            <person name="Orosz E."/>
            <person name="Ouedraogo J.P."/>
            <person name="Overkamp K.M."/>
            <person name="Park H.-S."/>
            <person name="Perrone G."/>
            <person name="Piumi F."/>
            <person name="Punt P.J."/>
            <person name="Ram A.F."/>
            <person name="Ramon A."/>
            <person name="Rauscher S."/>
            <person name="Record E."/>
            <person name="Riano-Pachon D.M."/>
            <person name="Robert V."/>
            <person name="Roehrig J."/>
            <person name="Ruller R."/>
            <person name="Salamov A."/>
            <person name="Salih N.S."/>
            <person name="Samson R.A."/>
            <person name="Sandor E."/>
            <person name="Sanguinetti M."/>
            <person name="Schuetze T."/>
            <person name="Sepcic K."/>
            <person name="Shelest E."/>
            <person name="Sherlock G."/>
            <person name="Sophianopoulou V."/>
            <person name="Squina F.M."/>
            <person name="Sun H."/>
            <person name="Susca A."/>
            <person name="Todd R.B."/>
            <person name="Tsang A."/>
            <person name="Unkles S.E."/>
            <person name="van de Wiele N."/>
            <person name="van Rossen-Uffink D."/>
            <person name="Oliveira J.V."/>
            <person name="Vesth T.C."/>
            <person name="Visser J."/>
            <person name="Yu J.-H."/>
            <person name="Zhou M."/>
            <person name="Andersen M.R."/>
            <person name="Archer D.B."/>
            <person name="Baker S.E."/>
            <person name="Benoit I."/>
            <person name="Brakhage A.A."/>
            <person name="Braus G.H."/>
            <person name="Fischer R."/>
            <person name="Frisvad J.C."/>
            <person name="Goldman G.H."/>
            <person name="Houbraken J."/>
            <person name="Oakley B."/>
            <person name="Pocsi I."/>
            <person name="Scazzocchio C."/>
            <person name="Seiboth B."/>
            <person name="vanKuyk P.A."/>
            <person name="Wortman J."/>
            <person name="Dyer P.S."/>
            <person name="Grigoriev I.V."/>
        </authorList>
    </citation>
    <scope>NUCLEOTIDE SEQUENCE [LARGE SCALE GENOMIC DNA]</scope>
    <source>
        <strain evidence="5">CBS 593.65</strain>
    </source>
</reference>
<dbReference type="OrthoDB" id="1938992at2759"/>
<accession>A0A1L9TUK2</accession>
<feature type="coiled-coil region" evidence="1">
    <location>
        <begin position="557"/>
        <end position="589"/>
    </location>
</feature>
<dbReference type="GO" id="GO:0004402">
    <property type="term" value="F:histone acetyltransferase activity"/>
    <property type="evidence" value="ECO:0007669"/>
    <property type="project" value="TreeGrafter"/>
</dbReference>
<feature type="compositionally biased region" description="Basic and acidic residues" evidence="2">
    <location>
        <begin position="637"/>
        <end position="662"/>
    </location>
</feature>
<name>A0A1L9TUK2_9EURO</name>
<feature type="compositionally biased region" description="Polar residues" evidence="2">
    <location>
        <begin position="370"/>
        <end position="381"/>
    </location>
</feature>
<dbReference type="Proteomes" id="UP000184356">
    <property type="component" value="Unassembled WGS sequence"/>
</dbReference>
<proteinExistence type="predicted"/>
<feature type="compositionally biased region" description="Basic and acidic residues" evidence="2">
    <location>
        <begin position="435"/>
        <end position="450"/>
    </location>
</feature>
<organism evidence="4 5">
    <name type="scientific">Aspergillus sydowii CBS 593.65</name>
    <dbReference type="NCBI Taxonomy" id="1036612"/>
    <lineage>
        <taxon>Eukaryota</taxon>
        <taxon>Fungi</taxon>
        <taxon>Dikarya</taxon>
        <taxon>Ascomycota</taxon>
        <taxon>Pezizomycotina</taxon>
        <taxon>Eurotiomycetes</taxon>
        <taxon>Eurotiomycetidae</taxon>
        <taxon>Eurotiales</taxon>
        <taxon>Aspergillaceae</taxon>
        <taxon>Aspergillus</taxon>
        <taxon>Aspergillus subgen. Nidulantes</taxon>
    </lineage>
</organism>
<dbReference type="AlphaFoldDB" id="A0A1L9TUK2"/>
<dbReference type="GO" id="GO:0033255">
    <property type="term" value="C:SAS acetyltransferase complex"/>
    <property type="evidence" value="ECO:0007669"/>
    <property type="project" value="InterPro"/>
</dbReference>
<dbReference type="VEuPathDB" id="FungiDB:ASPSYDRAFT_55791"/>
<evidence type="ECO:0000259" key="3">
    <source>
        <dbReference type="Pfam" id="PF15460"/>
    </source>
</evidence>
<keyword evidence="5" id="KW-1185">Reference proteome</keyword>
<feature type="region of interest" description="Disordered" evidence="2">
    <location>
        <begin position="637"/>
        <end position="747"/>
    </location>
</feature>
<evidence type="ECO:0000256" key="2">
    <source>
        <dbReference type="SAM" id="MobiDB-lite"/>
    </source>
</evidence>
<feature type="domain" description="Something about silencing protein 4" evidence="3">
    <location>
        <begin position="543"/>
        <end position="639"/>
    </location>
</feature>
<dbReference type="GeneID" id="63765166"/>
<gene>
    <name evidence="4" type="ORF">ASPSYDRAFT_55791</name>
</gene>
<dbReference type="EMBL" id="KV878583">
    <property type="protein sequence ID" value="OJJ63117.1"/>
    <property type="molecule type" value="Genomic_DNA"/>
</dbReference>
<dbReference type="STRING" id="1036612.A0A1L9TUK2"/>
<feature type="region of interest" description="Disordered" evidence="2">
    <location>
        <begin position="241"/>
        <end position="450"/>
    </location>
</feature>
<feature type="compositionally biased region" description="Low complexity" evidence="2">
    <location>
        <begin position="679"/>
        <end position="692"/>
    </location>
</feature>
<dbReference type="InterPro" id="IPR038988">
    <property type="entry name" value="Sas4"/>
</dbReference>
<dbReference type="PANTHER" id="PTHR38422:SF1">
    <property type="entry name" value="SOMETHING ABOUT SILENCING PROTEIN 4"/>
    <property type="match status" value="1"/>
</dbReference>
<sequence>MRKTIVITAAALSGISIAASFYLSRQKKYLASRVRHSSKRGQLSPSTPRNISSLPAEVFNSKCYAVYDYASITTPRHDLPDLELRQLLTVLLRRNMTSFAYSPQARLLKLMVSDPEAQQSFDPAHIETLEFGEGDLVCNGYRVKLRTDEKVEFEFQLDIQGRLVISVEVEGDEVVFHNETLMIREKDSKTKLPLENRLANWLHELTAWWMLESGRFASFLRSLTIPMTSTAVMPVRSRSSLRALDSNDTGENSIQPPPSKRPRLNPVPSRRRKSSPDLLDTTIESTPPSASTKLRRPRPLFALPSAHTTSSPPPAGNTPRARNLRLHHHDTPVSTPTALYMNGGLEPESPDPLDTISPAAAPATLKFAQEPSNTTTPTSAAYRQRRVTQPPKSASEQVKKEPPKLKNTPVARGSTIPPSDDPIPQSLAVPAATAPEKRRSLRSHDGSSKAKSELALYFPNYDEVISLEPPKTELLSENTVIKLIDDLTERPIPLSNDSSSDGDTPFGNPLVNLHKCEVIKLSDPPAPSDNEPGAEVGGNDGVDPLNEGFFFKAHRRHERQEKHLRNIERDRALHEKQQLDRLLDELKSQDWLRVMGITGRSLSDQDKKLYEPKRDYFIKEISALLQKFKIWKEEEKRRKLGKDKNSSLHSDAAEPSHAKENEKEEEEDASEPPPDDVDALAARQLLQEARSATAGKRPKVKPEPELPPVPEPQKPFTSFFAKPHLREQAMSGNRKGRSRLAFGQPIPDVEEKEFELPGDILTPEAIKSCQRKRRRMKRASLG</sequence>
<dbReference type="InterPro" id="IPR029184">
    <property type="entry name" value="Sas4_dom"/>
</dbReference>
<feature type="compositionally biased region" description="Polar residues" evidence="2">
    <location>
        <begin position="282"/>
        <end position="292"/>
    </location>
</feature>
<feature type="compositionally biased region" description="Acidic residues" evidence="2">
    <location>
        <begin position="663"/>
        <end position="678"/>
    </location>
</feature>
<dbReference type="RefSeq" id="XP_040706923.1">
    <property type="nucleotide sequence ID" value="XM_040849093.1"/>
</dbReference>
<protein>
    <recommendedName>
        <fullName evidence="3">Something about silencing protein 4 domain-containing protein</fullName>
    </recommendedName>
</protein>